<dbReference type="EMBL" id="KZ293732">
    <property type="protein sequence ID" value="PBK81248.1"/>
    <property type="molecule type" value="Genomic_DNA"/>
</dbReference>
<accession>A0A2H3CS51</accession>
<keyword evidence="3" id="KW-1185">Reference proteome</keyword>
<name>A0A2H3CS51_ARMGA</name>
<feature type="transmembrane region" description="Helical" evidence="1">
    <location>
        <begin position="12"/>
        <end position="34"/>
    </location>
</feature>
<evidence type="ECO:0000313" key="3">
    <source>
        <dbReference type="Proteomes" id="UP000217790"/>
    </source>
</evidence>
<keyword evidence="1" id="KW-1133">Transmembrane helix</keyword>
<proteinExistence type="predicted"/>
<sequence>MTSFPITAYINVTYKLYVTIVSFAIEVLATQLAFKRKSSRTGSNAKVIENVINDICCLCMFTFYRF</sequence>
<evidence type="ECO:0000313" key="2">
    <source>
        <dbReference type="EMBL" id="PBK81248.1"/>
    </source>
</evidence>
<keyword evidence="1" id="KW-0472">Membrane</keyword>
<protein>
    <submittedName>
        <fullName evidence="2">Uncharacterized protein</fullName>
    </submittedName>
</protein>
<gene>
    <name evidence="2" type="ORF">ARMGADRAFT_1020380</name>
</gene>
<reference evidence="3" key="1">
    <citation type="journal article" date="2017" name="Nat. Ecol. Evol.">
        <title>Genome expansion and lineage-specific genetic innovations in the forest pathogenic fungi Armillaria.</title>
        <authorList>
            <person name="Sipos G."/>
            <person name="Prasanna A.N."/>
            <person name="Walter M.C."/>
            <person name="O'Connor E."/>
            <person name="Balint B."/>
            <person name="Krizsan K."/>
            <person name="Kiss B."/>
            <person name="Hess J."/>
            <person name="Varga T."/>
            <person name="Slot J."/>
            <person name="Riley R."/>
            <person name="Boka B."/>
            <person name="Rigling D."/>
            <person name="Barry K."/>
            <person name="Lee J."/>
            <person name="Mihaltcheva S."/>
            <person name="LaButti K."/>
            <person name="Lipzen A."/>
            <person name="Waldron R."/>
            <person name="Moloney N.M."/>
            <person name="Sperisen C."/>
            <person name="Kredics L."/>
            <person name="Vagvoelgyi C."/>
            <person name="Patrignani A."/>
            <person name="Fitzpatrick D."/>
            <person name="Nagy I."/>
            <person name="Doyle S."/>
            <person name="Anderson J.B."/>
            <person name="Grigoriev I.V."/>
            <person name="Gueldener U."/>
            <person name="Muensterkoetter M."/>
            <person name="Nagy L.G."/>
        </authorList>
    </citation>
    <scope>NUCLEOTIDE SEQUENCE [LARGE SCALE GENOMIC DNA]</scope>
    <source>
        <strain evidence="3">Ar21-2</strain>
    </source>
</reference>
<organism evidence="2 3">
    <name type="scientific">Armillaria gallica</name>
    <name type="common">Bulbous honey fungus</name>
    <name type="synonym">Armillaria bulbosa</name>
    <dbReference type="NCBI Taxonomy" id="47427"/>
    <lineage>
        <taxon>Eukaryota</taxon>
        <taxon>Fungi</taxon>
        <taxon>Dikarya</taxon>
        <taxon>Basidiomycota</taxon>
        <taxon>Agaricomycotina</taxon>
        <taxon>Agaricomycetes</taxon>
        <taxon>Agaricomycetidae</taxon>
        <taxon>Agaricales</taxon>
        <taxon>Marasmiineae</taxon>
        <taxon>Physalacriaceae</taxon>
        <taxon>Armillaria</taxon>
    </lineage>
</organism>
<dbReference type="AlphaFoldDB" id="A0A2H3CS51"/>
<dbReference type="Proteomes" id="UP000217790">
    <property type="component" value="Unassembled WGS sequence"/>
</dbReference>
<evidence type="ECO:0000256" key="1">
    <source>
        <dbReference type="SAM" id="Phobius"/>
    </source>
</evidence>
<dbReference type="InParanoid" id="A0A2H3CS51"/>
<keyword evidence="1" id="KW-0812">Transmembrane</keyword>